<feature type="binding site" evidence="10">
    <location>
        <position position="146"/>
    </location>
    <ligand>
        <name>(6S)-NADPHX</name>
        <dbReference type="ChEBI" id="CHEBI:64076"/>
    </ligand>
</feature>
<comment type="similarity">
    <text evidence="10">Belongs to the NnrD/CARKD family.</text>
</comment>
<dbReference type="GeneID" id="103177553"/>
<accession>A0A4W3J0Q8</accession>
<evidence type="ECO:0000256" key="3">
    <source>
        <dbReference type="ARBA" id="ARBA00022840"/>
    </source>
</evidence>
<evidence type="ECO:0000259" key="12">
    <source>
        <dbReference type="PROSITE" id="PS51383"/>
    </source>
</evidence>
<gene>
    <name evidence="13" type="primary">naxd</name>
</gene>
<evidence type="ECO:0000256" key="7">
    <source>
        <dbReference type="ARBA" id="ARBA00047472"/>
    </source>
</evidence>
<dbReference type="CTD" id="55739"/>
<dbReference type="Ensembl" id="ENSCMIT00000032344.1">
    <property type="protein sequence ID" value="ENSCMIP00000031858.1"/>
    <property type="gene ID" value="ENSCMIG00000013623.1"/>
</dbReference>
<dbReference type="InterPro" id="IPR000631">
    <property type="entry name" value="CARKD"/>
</dbReference>
<dbReference type="STRING" id="7868.ENSCMIP00000031858"/>
<evidence type="ECO:0000256" key="2">
    <source>
        <dbReference type="ARBA" id="ARBA00022741"/>
    </source>
</evidence>
<dbReference type="Proteomes" id="UP000314986">
    <property type="component" value="Unassembled WGS sequence"/>
</dbReference>
<evidence type="ECO:0000313" key="14">
    <source>
        <dbReference type="Proteomes" id="UP000314986"/>
    </source>
</evidence>
<reference evidence="14" key="1">
    <citation type="journal article" date="2006" name="Science">
        <title>Ancient noncoding elements conserved in the human genome.</title>
        <authorList>
            <person name="Venkatesh B."/>
            <person name="Kirkness E.F."/>
            <person name="Loh Y.H."/>
            <person name="Halpern A.L."/>
            <person name="Lee A.P."/>
            <person name="Johnson J."/>
            <person name="Dandona N."/>
            <person name="Viswanathan L.D."/>
            <person name="Tay A."/>
            <person name="Venter J.C."/>
            <person name="Strausberg R.L."/>
            <person name="Brenner S."/>
        </authorList>
    </citation>
    <scope>NUCLEOTIDE SEQUENCE [LARGE SCALE GENOMIC DNA]</scope>
</reference>
<dbReference type="InterPro" id="IPR029056">
    <property type="entry name" value="Ribokinase-like"/>
</dbReference>
<dbReference type="OrthoDB" id="8110916at2759"/>
<protein>
    <recommendedName>
        <fullName evidence="10">ATP-dependent (S)-NAD(P)H-hydrate dehydratase</fullName>
        <ecNumber evidence="10">4.2.1.93</ecNumber>
    </recommendedName>
    <alternativeName>
        <fullName evidence="10">ATP-dependent NAD(P)HX dehydratase</fullName>
    </alternativeName>
</protein>
<keyword evidence="1 10" id="KW-0597">Phosphoprotein</keyword>
<feature type="binding site" evidence="10">
    <location>
        <begin position="239"/>
        <end position="243"/>
    </location>
    <ligand>
        <name>ATP</name>
        <dbReference type="ChEBI" id="CHEBI:30616"/>
    </ligand>
</feature>
<dbReference type="SUPFAM" id="SSF53613">
    <property type="entry name" value="Ribokinase-like"/>
    <property type="match status" value="1"/>
</dbReference>
<feature type="domain" description="YjeF C-terminal" evidence="12">
    <location>
        <begin position="46"/>
        <end position="337"/>
    </location>
</feature>
<evidence type="ECO:0000256" key="6">
    <source>
        <dbReference type="ARBA" id="ARBA00023239"/>
    </source>
</evidence>
<evidence type="ECO:0000256" key="4">
    <source>
        <dbReference type="ARBA" id="ARBA00022857"/>
    </source>
</evidence>
<evidence type="ECO:0000256" key="10">
    <source>
        <dbReference type="HAMAP-Rule" id="MF_03157"/>
    </source>
</evidence>
<dbReference type="GO" id="GO:0046496">
    <property type="term" value="P:nicotinamide nucleotide metabolic process"/>
    <property type="evidence" value="ECO:0007669"/>
    <property type="project" value="UniProtKB-UniRule"/>
</dbReference>
<dbReference type="Pfam" id="PF01256">
    <property type="entry name" value="Carb_kinase"/>
    <property type="match status" value="1"/>
</dbReference>
<comment type="function">
    <text evidence="9 10">Catalyzes the dehydration of the S-form of NAD(P)HX at the expense of ATP, which is converted to ADP. Together with NAD(P)HX epimerase, which catalyzes the epimerization of the S- and R-forms, the enzyme allows the repair of both epimers of NAD(P)HX, a damaged form of NAD(P)H that is a result of enzymatic or heat-dependent hydration.</text>
</comment>
<dbReference type="GO" id="GO:0005524">
    <property type="term" value="F:ATP binding"/>
    <property type="evidence" value="ECO:0007669"/>
    <property type="project" value="UniProtKB-KW"/>
</dbReference>
<dbReference type="KEGG" id="cmk:103177553"/>
<dbReference type="GO" id="GO:0110051">
    <property type="term" value="P:metabolite repair"/>
    <property type="evidence" value="ECO:0007669"/>
    <property type="project" value="TreeGrafter"/>
</dbReference>
<proteinExistence type="inferred from homology"/>
<keyword evidence="11" id="KW-0732">Signal</keyword>
<dbReference type="OMA" id="WRAAYHN"/>
<keyword evidence="2 10" id="KW-0547">Nucleotide-binding</keyword>
<dbReference type="Gene3D" id="3.40.1190.20">
    <property type="match status" value="1"/>
</dbReference>
<comment type="catalytic activity">
    <reaction evidence="7 10">
        <text>(6S)-NADPHX + ATP = ADP + phosphate + NADPH + H(+)</text>
        <dbReference type="Rhea" id="RHEA:32231"/>
        <dbReference type="ChEBI" id="CHEBI:15378"/>
        <dbReference type="ChEBI" id="CHEBI:30616"/>
        <dbReference type="ChEBI" id="CHEBI:43474"/>
        <dbReference type="ChEBI" id="CHEBI:57783"/>
        <dbReference type="ChEBI" id="CHEBI:64076"/>
        <dbReference type="ChEBI" id="CHEBI:456216"/>
        <dbReference type="EC" id="4.2.1.93"/>
    </reaction>
</comment>
<keyword evidence="3 10" id="KW-0067">ATP-binding</keyword>
<dbReference type="GeneTree" id="ENSGT00390000000917"/>
<evidence type="ECO:0000256" key="1">
    <source>
        <dbReference type="ARBA" id="ARBA00022553"/>
    </source>
</evidence>
<reference evidence="14" key="3">
    <citation type="journal article" date="2014" name="Nature">
        <title>Elephant shark genome provides unique insights into gnathostome evolution.</title>
        <authorList>
            <consortium name="International Elephant Shark Genome Sequencing Consortium"/>
            <person name="Venkatesh B."/>
            <person name="Lee A.P."/>
            <person name="Ravi V."/>
            <person name="Maurya A.K."/>
            <person name="Lian M.M."/>
            <person name="Swann J.B."/>
            <person name="Ohta Y."/>
            <person name="Flajnik M.F."/>
            <person name="Sutoh Y."/>
            <person name="Kasahara M."/>
            <person name="Hoon S."/>
            <person name="Gangu V."/>
            <person name="Roy S.W."/>
            <person name="Irimia M."/>
            <person name="Korzh V."/>
            <person name="Kondrychyn I."/>
            <person name="Lim Z.W."/>
            <person name="Tay B.H."/>
            <person name="Tohari S."/>
            <person name="Kong K.W."/>
            <person name="Ho S."/>
            <person name="Lorente-Galdos B."/>
            <person name="Quilez J."/>
            <person name="Marques-Bonet T."/>
            <person name="Raney B.J."/>
            <person name="Ingham P.W."/>
            <person name="Tay A."/>
            <person name="Hillier L.W."/>
            <person name="Minx P."/>
            <person name="Boehm T."/>
            <person name="Wilson R.K."/>
            <person name="Brenner S."/>
            <person name="Warren W.C."/>
        </authorList>
    </citation>
    <scope>NUCLEOTIDE SEQUENCE [LARGE SCALE GENOMIC DNA]</scope>
</reference>
<keyword evidence="5 10" id="KW-0520">NAD</keyword>
<evidence type="ECO:0000256" key="9">
    <source>
        <dbReference type="ARBA" id="ARBA00057267"/>
    </source>
</evidence>
<dbReference type="PANTHER" id="PTHR12592">
    <property type="entry name" value="ATP-DEPENDENT (S)-NAD(P)H-HYDRATE DEHYDRATASE FAMILY MEMBER"/>
    <property type="match status" value="1"/>
</dbReference>
<evidence type="ECO:0000256" key="5">
    <source>
        <dbReference type="ARBA" id="ARBA00023027"/>
    </source>
</evidence>
<evidence type="ECO:0000313" key="13">
    <source>
        <dbReference type="Ensembl" id="ENSCMIP00000031858.1"/>
    </source>
</evidence>
<reference evidence="14" key="2">
    <citation type="journal article" date="2007" name="PLoS Biol.">
        <title>Survey sequencing and comparative analysis of the elephant shark (Callorhinchus milii) genome.</title>
        <authorList>
            <person name="Venkatesh B."/>
            <person name="Kirkness E.F."/>
            <person name="Loh Y.H."/>
            <person name="Halpern A.L."/>
            <person name="Lee A.P."/>
            <person name="Johnson J."/>
            <person name="Dandona N."/>
            <person name="Viswanathan L.D."/>
            <person name="Tay A."/>
            <person name="Venter J.C."/>
            <person name="Strausberg R.L."/>
            <person name="Brenner S."/>
        </authorList>
    </citation>
    <scope>NUCLEOTIDE SEQUENCE [LARGE SCALE GENOMIC DNA]</scope>
</reference>
<evidence type="ECO:0000256" key="11">
    <source>
        <dbReference type="SAM" id="SignalP"/>
    </source>
</evidence>
<dbReference type="InParanoid" id="A0A4W3J0Q8"/>
<sequence length="341" mass="36619">MVCGGAGSLGIVLLSAAGLFVCLREEGLYRTFVFHSHRPARSMENNIQLVRNIIPPLTQEKHKGQDGKIGIIGGCTEYTGAPYFSAISALKLGADLSHVFCTKEAAPVIKSYSPELIVHPVLDSPNAVEEVEKWLPALQTIVVGPGLGRDDSLLQNAKGIIEKSKLKRLPIVIDADGLWLIAQEPSIIQGYSKAILTPNVVEFGRLHKAVLKSSVDVADHHDTLLKLSRAMGNLTIVQKGQRDLISDGDTVLECSHEGSSRRCGGQGDLLSGSLGVLANWAFIAGKEKTNGLNPSLVAAFGACVLTRQCNNQAFQKYGRSMTTSDMVAEIGTAFNKLFETN</sequence>
<comment type="catalytic activity">
    <reaction evidence="8 10">
        <text>(6S)-NADHX + ATP = ADP + phosphate + NADH + H(+)</text>
        <dbReference type="Rhea" id="RHEA:19017"/>
        <dbReference type="ChEBI" id="CHEBI:15378"/>
        <dbReference type="ChEBI" id="CHEBI:30616"/>
        <dbReference type="ChEBI" id="CHEBI:43474"/>
        <dbReference type="ChEBI" id="CHEBI:57945"/>
        <dbReference type="ChEBI" id="CHEBI:64074"/>
        <dbReference type="ChEBI" id="CHEBI:456216"/>
        <dbReference type="EC" id="4.2.1.93"/>
    </reaction>
</comment>
<feature type="signal peptide" evidence="11">
    <location>
        <begin position="1"/>
        <end position="17"/>
    </location>
</feature>
<dbReference type="EC" id="4.2.1.93" evidence="10"/>
<comment type="cofactor">
    <cofactor evidence="10">
        <name>Mg(2+)</name>
        <dbReference type="ChEBI" id="CHEBI:18420"/>
    </cofactor>
</comment>
<dbReference type="HAMAP" id="MF_01965">
    <property type="entry name" value="NADHX_dehydratase"/>
    <property type="match status" value="1"/>
</dbReference>
<feature type="chain" id="PRO_5021216121" description="ATP-dependent (S)-NAD(P)H-hydrate dehydratase" evidence="11">
    <location>
        <begin position="18"/>
        <end position="341"/>
    </location>
</feature>
<keyword evidence="4" id="KW-0521">NADP</keyword>
<dbReference type="NCBIfam" id="TIGR00196">
    <property type="entry name" value="yjeF_cterm"/>
    <property type="match status" value="1"/>
</dbReference>
<reference evidence="13" key="5">
    <citation type="submission" date="2025-09" db="UniProtKB">
        <authorList>
            <consortium name="Ensembl"/>
        </authorList>
    </citation>
    <scope>IDENTIFICATION</scope>
</reference>
<feature type="binding site" evidence="10">
    <location>
        <begin position="258"/>
        <end position="267"/>
    </location>
    <ligand>
        <name>ATP</name>
        <dbReference type="ChEBI" id="CHEBI:30616"/>
    </ligand>
</feature>
<organism evidence="13 14">
    <name type="scientific">Callorhinchus milii</name>
    <name type="common">Ghost shark</name>
    <dbReference type="NCBI Taxonomy" id="7868"/>
    <lineage>
        <taxon>Eukaryota</taxon>
        <taxon>Metazoa</taxon>
        <taxon>Chordata</taxon>
        <taxon>Craniata</taxon>
        <taxon>Vertebrata</taxon>
        <taxon>Chondrichthyes</taxon>
        <taxon>Holocephali</taxon>
        <taxon>Chimaeriformes</taxon>
        <taxon>Callorhinchidae</taxon>
        <taxon>Callorhinchus</taxon>
    </lineage>
</organism>
<dbReference type="PANTHER" id="PTHR12592:SF0">
    <property type="entry name" value="ATP-DEPENDENT (S)-NAD(P)H-HYDRATE DEHYDRATASE"/>
    <property type="match status" value="1"/>
</dbReference>
<dbReference type="AlphaFoldDB" id="A0A4W3J0Q8"/>
<dbReference type="GO" id="GO:0047453">
    <property type="term" value="F:ATP-dependent NAD(P)H-hydrate dehydratase activity"/>
    <property type="evidence" value="ECO:0007669"/>
    <property type="project" value="UniProtKB-UniRule"/>
</dbReference>
<feature type="binding site" evidence="10">
    <location>
        <begin position="199"/>
        <end position="205"/>
    </location>
    <ligand>
        <name>(6S)-NADPHX</name>
        <dbReference type="ChEBI" id="CHEBI:64076"/>
    </ligand>
</feature>
<evidence type="ECO:0000256" key="8">
    <source>
        <dbReference type="ARBA" id="ARBA00048847"/>
    </source>
</evidence>
<dbReference type="CDD" id="cd01171">
    <property type="entry name" value="YXKO-related"/>
    <property type="match status" value="1"/>
</dbReference>
<keyword evidence="14" id="KW-1185">Reference proteome</keyword>
<dbReference type="PROSITE" id="PS51383">
    <property type="entry name" value="YJEF_C_3"/>
    <property type="match status" value="1"/>
</dbReference>
<reference evidence="13" key="4">
    <citation type="submission" date="2025-08" db="UniProtKB">
        <authorList>
            <consortium name="Ensembl"/>
        </authorList>
    </citation>
    <scope>IDENTIFICATION</scope>
</reference>
<keyword evidence="6 10" id="KW-0456">Lyase</keyword>
<name>A0A4W3J0Q8_CALMI</name>
<dbReference type="FunFam" id="3.40.1190.20:FF:000013">
    <property type="entry name" value="ATP-dependent (S)-NAD(P)H-hydrate dehydratase"/>
    <property type="match status" value="1"/>
</dbReference>
<feature type="binding site" evidence="10">
    <location>
        <position position="268"/>
    </location>
    <ligand>
        <name>(6S)-NADPHX</name>
        <dbReference type="ChEBI" id="CHEBI:64076"/>
    </ligand>
</feature>